<evidence type="ECO:0000313" key="2">
    <source>
        <dbReference type="EMBL" id="MEL4306098.1"/>
    </source>
</evidence>
<keyword evidence="3" id="KW-1185">Reference proteome</keyword>
<reference evidence="2 3" key="1">
    <citation type="submission" date="2024-04" db="EMBL/GenBank/DDBJ databases">
        <title>Methanococcoides sp. LMO-2.</title>
        <authorList>
            <person name="Liang L."/>
        </authorList>
    </citation>
    <scope>NUCLEOTIDE SEQUENCE [LARGE SCALE GENOMIC DNA]</scope>
    <source>
        <strain evidence="2 3">LMO-2</strain>
    </source>
</reference>
<comment type="caution">
    <text evidence="2">The sequence shown here is derived from an EMBL/GenBank/DDBJ whole genome shotgun (WGS) entry which is preliminary data.</text>
</comment>
<protein>
    <submittedName>
        <fullName evidence="2">Uncharacterized protein</fullName>
    </submittedName>
</protein>
<keyword evidence="1" id="KW-0812">Transmembrane</keyword>
<keyword evidence="1" id="KW-0472">Membrane</keyword>
<dbReference type="EMBL" id="JBCAUS010000006">
    <property type="protein sequence ID" value="MEL4306098.1"/>
    <property type="molecule type" value="Genomic_DNA"/>
</dbReference>
<keyword evidence="1" id="KW-1133">Transmembrane helix</keyword>
<feature type="transmembrane region" description="Helical" evidence="1">
    <location>
        <begin position="37"/>
        <end position="56"/>
    </location>
</feature>
<name>A0ABU9KYP9_9EURY</name>
<evidence type="ECO:0000256" key="1">
    <source>
        <dbReference type="SAM" id="Phobius"/>
    </source>
</evidence>
<evidence type="ECO:0000313" key="3">
    <source>
        <dbReference type="Proteomes" id="UP001396646"/>
    </source>
</evidence>
<proteinExistence type="predicted"/>
<dbReference type="Proteomes" id="UP001396646">
    <property type="component" value="Unassembled WGS sequence"/>
</dbReference>
<feature type="transmembrane region" description="Helical" evidence="1">
    <location>
        <begin position="7"/>
        <end position="25"/>
    </location>
</feature>
<organism evidence="2 3">
    <name type="scientific">Methanococcoides cohabitans</name>
    <dbReference type="NCBI Taxonomy" id="3136559"/>
    <lineage>
        <taxon>Archaea</taxon>
        <taxon>Methanobacteriati</taxon>
        <taxon>Methanobacteriota</taxon>
        <taxon>Stenosarchaea group</taxon>
        <taxon>Methanomicrobia</taxon>
        <taxon>Methanosarcinales</taxon>
        <taxon>Methanosarcinaceae</taxon>
        <taxon>Methanococcoides</taxon>
    </lineage>
</organism>
<accession>A0ABU9KYP9</accession>
<dbReference type="RefSeq" id="WP_342127695.1">
    <property type="nucleotide sequence ID" value="NZ_JBCAUS010000006.1"/>
</dbReference>
<gene>
    <name evidence="2" type="ORF">WOA13_09730</name>
</gene>
<sequence>MSTEHLDIFFNLFIIIALATAFYNAYQGWYYDNSSQLLLSISLLFSLLAASIKEVIKRNMVERGN</sequence>